<dbReference type="EMBL" id="LMTZ01000085">
    <property type="protein sequence ID" value="KST67820.1"/>
    <property type="molecule type" value="Genomic_DNA"/>
</dbReference>
<sequence length="65" mass="7220">MFGFSELKQTKVYQEAKQEGKVEGKLEAVPFMLNLGATVEQIAEALDLDIELVRLVALKANTKPQ</sequence>
<organism evidence="2 3">
    <name type="scientific">Mastigocoleus testarum BC008</name>
    <dbReference type="NCBI Taxonomy" id="371196"/>
    <lineage>
        <taxon>Bacteria</taxon>
        <taxon>Bacillati</taxon>
        <taxon>Cyanobacteriota</taxon>
        <taxon>Cyanophyceae</taxon>
        <taxon>Nostocales</taxon>
        <taxon>Hapalosiphonaceae</taxon>
        <taxon>Mastigocoleus</taxon>
    </lineage>
</organism>
<name>A0A0V7ZT23_9CYAN</name>
<protein>
    <recommendedName>
        <fullName evidence="4">Flagellar assembly protein H</fullName>
    </recommendedName>
</protein>
<keyword evidence="3" id="KW-1185">Reference proteome</keyword>
<evidence type="ECO:0000313" key="1">
    <source>
        <dbReference type="EMBL" id="KST64491.1"/>
    </source>
</evidence>
<gene>
    <name evidence="1" type="ORF">BC008_17845</name>
    <name evidence="2" type="ORF">BC008_44565</name>
</gene>
<evidence type="ECO:0000313" key="2">
    <source>
        <dbReference type="EMBL" id="KST67820.1"/>
    </source>
</evidence>
<dbReference type="EMBL" id="LMTZ01000121">
    <property type="protein sequence ID" value="KST64491.1"/>
    <property type="molecule type" value="Genomic_DNA"/>
</dbReference>
<proteinExistence type="predicted"/>
<dbReference type="Proteomes" id="UP000053372">
    <property type="component" value="Unassembled WGS sequence"/>
</dbReference>
<dbReference type="AlphaFoldDB" id="A0A0V7ZT23"/>
<reference evidence="2 3" key="1">
    <citation type="journal article" date="2015" name="Genome Announc.">
        <title>Draft Genome of the Euendolithic (true boring) Cyanobacterium Mastigocoleus testarum strain BC008.</title>
        <authorList>
            <person name="Guida B.S."/>
            <person name="Garcia-Pichel F."/>
        </authorList>
    </citation>
    <scope>NUCLEOTIDE SEQUENCE [LARGE SCALE GENOMIC DNA]</scope>
    <source>
        <strain evidence="2 3">BC008</strain>
    </source>
</reference>
<accession>A0A0V7ZT23</accession>
<evidence type="ECO:0000313" key="3">
    <source>
        <dbReference type="Proteomes" id="UP000053372"/>
    </source>
</evidence>
<comment type="caution">
    <text evidence="2">The sequence shown here is derived from an EMBL/GenBank/DDBJ whole genome shotgun (WGS) entry which is preliminary data.</text>
</comment>
<evidence type="ECO:0008006" key="4">
    <source>
        <dbReference type="Google" id="ProtNLM"/>
    </source>
</evidence>